<comment type="caution">
    <text evidence="2">The sequence shown here is derived from an EMBL/GenBank/DDBJ whole genome shotgun (WGS) entry which is preliminary data.</text>
</comment>
<protein>
    <recommendedName>
        <fullName evidence="1">Glycosyltransferase 2-like domain-containing protein</fullName>
    </recommendedName>
</protein>
<accession>A0A9W6G7I9</accession>
<gene>
    <name evidence="2" type="ORF">GALLR39Z86_15680</name>
</gene>
<dbReference type="PANTHER" id="PTHR22916:SF3">
    <property type="entry name" value="UDP-GLCNAC:BETAGAL BETA-1,3-N-ACETYLGLUCOSAMINYLTRANSFERASE-LIKE PROTEIN 1"/>
    <property type="match status" value="1"/>
</dbReference>
<organism evidence="2 3">
    <name type="scientific">Glycomyces algeriensis</name>
    <dbReference type="NCBI Taxonomy" id="256037"/>
    <lineage>
        <taxon>Bacteria</taxon>
        <taxon>Bacillati</taxon>
        <taxon>Actinomycetota</taxon>
        <taxon>Actinomycetes</taxon>
        <taxon>Glycomycetales</taxon>
        <taxon>Glycomycetaceae</taxon>
        <taxon>Glycomyces</taxon>
    </lineage>
</organism>
<keyword evidence="3" id="KW-1185">Reference proteome</keyword>
<name>A0A9W6G7I9_9ACTN</name>
<dbReference type="InterPro" id="IPR029044">
    <property type="entry name" value="Nucleotide-diphossugar_trans"/>
</dbReference>
<dbReference type="AlphaFoldDB" id="A0A9W6G7I9"/>
<dbReference type="GO" id="GO:0016758">
    <property type="term" value="F:hexosyltransferase activity"/>
    <property type="evidence" value="ECO:0007669"/>
    <property type="project" value="UniProtKB-ARBA"/>
</dbReference>
<proteinExistence type="predicted"/>
<dbReference type="PANTHER" id="PTHR22916">
    <property type="entry name" value="GLYCOSYLTRANSFERASE"/>
    <property type="match status" value="1"/>
</dbReference>
<sequence length="545" mass="61430">MTTPLVSVVIPVHNAMPYLLKGLQSVVDQTIGVENLEIIAVDDGSTDGSGEALDKFALDHRDLLRVVHQEASGTPSAPRNLAMDMARGRYIQFLDADDYLGAEALERMVAVAEAQGSDVVLGKLVSVGGRRVAGSMFDRDQPRADLYSSRVYWSLGAWKLYRRELLDRHGLRFRTDRRTGEDRPFVFLSYFHARNISVVAEYDCYYMVQRDDGGNLTLGGMGAPKDRSFNNESPLEMMVPLVGATVPAGLGRDHLLFRHWEVEGEIEFRIIANDRSRERQEARLQQLRALLEEWYSPRGTKHLKAHMHLLYHLVRTATLDEVLLAHRHRDSVPLVGRAGRLYAVLPGHEDQAGPGPGPWVDVTDISRPEHWLDGVEAEGTALRLNGSCWFRKIPNDRVELRLELRHRRNGQVKPFPLEHENGRFGTELDLCRDLGPIDRAKGTWDIELVAAVGDFERRVPFGSSLGAPMRGKPVPLHRLDIPHQPPRTIPATQYFTAVKSHLALQVGGKRVRQGAGGHSRLRQEIGARLKLRQRLGKVKRRLLRR</sequence>
<reference evidence="2" key="1">
    <citation type="submission" date="2022-12" db="EMBL/GenBank/DDBJ databases">
        <title>Reference genome sequencing for broad-spectrum identification of bacterial and archaeal isolates by mass spectrometry.</title>
        <authorList>
            <person name="Sekiguchi Y."/>
            <person name="Tourlousse D.M."/>
        </authorList>
    </citation>
    <scope>NUCLEOTIDE SEQUENCE</scope>
    <source>
        <strain evidence="2">LLR39Z86</strain>
    </source>
</reference>
<feature type="domain" description="Glycosyltransferase 2-like" evidence="1">
    <location>
        <begin position="7"/>
        <end position="136"/>
    </location>
</feature>
<dbReference type="EMBL" id="BSDT01000001">
    <property type="protein sequence ID" value="GLI41718.1"/>
    <property type="molecule type" value="Genomic_DNA"/>
</dbReference>
<dbReference type="SUPFAM" id="SSF53448">
    <property type="entry name" value="Nucleotide-diphospho-sugar transferases"/>
    <property type="match status" value="1"/>
</dbReference>
<dbReference type="InterPro" id="IPR001173">
    <property type="entry name" value="Glyco_trans_2-like"/>
</dbReference>
<evidence type="ECO:0000313" key="2">
    <source>
        <dbReference type="EMBL" id="GLI41718.1"/>
    </source>
</evidence>
<dbReference type="CDD" id="cd00761">
    <property type="entry name" value="Glyco_tranf_GTA_type"/>
    <property type="match status" value="1"/>
</dbReference>
<evidence type="ECO:0000259" key="1">
    <source>
        <dbReference type="Pfam" id="PF00535"/>
    </source>
</evidence>
<evidence type="ECO:0000313" key="3">
    <source>
        <dbReference type="Proteomes" id="UP001144313"/>
    </source>
</evidence>
<dbReference type="Pfam" id="PF00535">
    <property type="entry name" value="Glycos_transf_2"/>
    <property type="match status" value="1"/>
</dbReference>
<dbReference type="Gene3D" id="3.90.550.10">
    <property type="entry name" value="Spore Coat Polysaccharide Biosynthesis Protein SpsA, Chain A"/>
    <property type="match status" value="1"/>
</dbReference>
<dbReference type="Proteomes" id="UP001144313">
    <property type="component" value="Unassembled WGS sequence"/>
</dbReference>
<dbReference type="RefSeq" id="WP_270115321.1">
    <property type="nucleotide sequence ID" value="NZ_BAAAOL010000003.1"/>
</dbReference>